<evidence type="ECO:0000313" key="3">
    <source>
        <dbReference type="Proteomes" id="UP000606600"/>
    </source>
</evidence>
<accession>A0ABR7WTX0</accession>
<feature type="transmembrane region" description="Helical" evidence="1">
    <location>
        <begin position="39"/>
        <end position="56"/>
    </location>
</feature>
<keyword evidence="1" id="KW-0472">Membrane</keyword>
<name>A0ABR7WTX0_9SPHI</name>
<protein>
    <submittedName>
        <fullName evidence="2">Uncharacterized protein</fullName>
    </submittedName>
</protein>
<reference evidence="2 3" key="1">
    <citation type="submission" date="2020-09" db="EMBL/GenBank/DDBJ databases">
        <title>Novel species of Mucilaginibacter isolated from a glacier on the Tibetan Plateau.</title>
        <authorList>
            <person name="Liu Q."/>
            <person name="Xin Y.-H."/>
        </authorList>
    </citation>
    <scope>NUCLEOTIDE SEQUENCE [LARGE SCALE GENOMIC DNA]</scope>
    <source>
        <strain evidence="2 3">ZT4R22</strain>
    </source>
</reference>
<dbReference type="Proteomes" id="UP000606600">
    <property type="component" value="Unassembled WGS sequence"/>
</dbReference>
<sequence length="67" mass="7182">MKNQVTRTILLLAVSVLLFAIILWAPAPKNPLIFDILRGASGGFGLAGCISFILLLKDELTGKKNVS</sequence>
<evidence type="ECO:0000313" key="2">
    <source>
        <dbReference type="EMBL" id="MBD1365759.1"/>
    </source>
</evidence>
<feature type="transmembrane region" description="Helical" evidence="1">
    <location>
        <begin position="9"/>
        <end position="27"/>
    </location>
</feature>
<organism evidence="2 3">
    <name type="scientific">Mucilaginibacter pankratovii</name>
    <dbReference type="NCBI Taxonomy" id="2772110"/>
    <lineage>
        <taxon>Bacteria</taxon>
        <taxon>Pseudomonadati</taxon>
        <taxon>Bacteroidota</taxon>
        <taxon>Sphingobacteriia</taxon>
        <taxon>Sphingobacteriales</taxon>
        <taxon>Sphingobacteriaceae</taxon>
        <taxon>Mucilaginibacter</taxon>
    </lineage>
</organism>
<keyword evidence="1" id="KW-1133">Transmembrane helix</keyword>
<keyword evidence="3" id="KW-1185">Reference proteome</keyword>
<comment type="caution">
    <text evidence="2">The sequence shown here is derived from an EMBL/GenBank/DDBJ whole genome shotgun (WGS) entry which is preliminary data.</text>
</comment>
<dbReference type="EMBL" id="JACWMY010000009">
    <property type="protein sequence ID" value="MBD1365759.1"/>
    <property type="molecule type" value="Genomic_DNA"/>
</dbReference>
<keyword evidence="1" id="KW-0812">Transmembrane</keyword>
<evidence type="ECO:0000256" key="1">
    <source>
        <dbReference type="SAM" id="Phobius"/>
    </source>
</evidence>
<dbReference type="RefSeq" id="WP_191190414.1">
    <property type="nucleotide sequence ID" value="NZ_JACWMY010000009.1"/>
</dbReference>
<gene>
    <name evidence="2" type="ORF">IDJ77_18225</name>
</gene>
<proteinExistence type="predicted"/>